<organism evidence="2 3">
    <name type="scientific">Candidatus Lloydbacteria bacterium RIFCSPHIGHO2_02_FULL_50_13</name>
    <dbReference type="NCBI Taxonomy" id="1798661"/>
    <lineage>
        <taxon>Bacteria</taxon>
        <taxon>Candidatus Lloydiibacteriota</taxon>
    </lineage>
</organism>
<dbReference type="Proteomes" id="UP000177996">
    <property type="component" value="Unassembled WGS sequence"/>
</dbReference>
<dbReference type="AlphaFoldDB" id="A0A1G2D7M7"/>
<protein>
    <recommendedName>
        <fullName evidence="1">Transcriptional repressor PaaX-like central Cas2-like domain-containing protein</fullName>
    </recommendedName>
</protein>
<comment type="caution">
    <text evidence="2">The sequence shown here is derived from an EMBL/GenBank/DDBJ whole genome shotgun (WGS) entry which is preliminary data.</text>
</comment>
<gene>
    <name evidence="2" type="ORF">A3D65_04110</name>
</gene>
<evidence type="ECO:0000313" key="2">
    <source>
        <dbReference type="EMBL" id="OGZ08758.1"/>
    </source>
</evidence>
<dbReference type="Pfam" id="PF20803">
    <property type="entry name" value="PaaX_M"/>
    <property type="match status" value="1"/>
</dbReference>
<dbReference type="EMBL" id="MHLL01000028">
    <property type="protein sequence ID" value="OGZ08758.1"/>
    <property type="molecule type" value="Genomic_DNA"/>
</dbReference>
<sequence length="219" mass="25875">MKRNEIDFSAYQRVGYRTAKKRSHVVRGHFDENDKRPRRIGATQEKILLLLLGGLALGLTHSPKQYMRVVRSLKKEWKEINRRALNDAVRSLYASKLVEEKGNVDGTLTLVLSKEGKKLALTYDLDNMTIKTPTRWDRKWRIVMFDVPAGMKQLRDTLRYHFYEMGFYQFQKSVFVHPYSCASEIEYIMEFYGARRYIRFVVATEIDNVLVLKRHFKLS</sequence>
<dbReference type="InterPro" id="IPR048846">
    <property type="entry name" value="PaaX-like_central"/>
</dbReference>
<proteinExistence type="predicted"/>
<dbReference type="STRING" id="1798661.A3D65_04110"/>
<feature type="domain" description="Transcriptional repressor PaaX-like central Cas2-like" evidence="1">
    <location>
        <begin position="134"/>
        <end position="206"/>
    </location>
</feature>
<dbReference type="Gene3D" id="3.30.70.2650">
    <property type="match status" value="1"/>
</dbReference>
<evidence type="ECO:0000259" key="1">
    <source>
        <dbReference type="Pfam" id="PF20803"/>
    </source>
</evidence>
<evidence type="ECO:0000313" key="3">
    <source>
        <dbReference type="Proteomes" id="UP000177996"/>
    </source>
</evidence>
<name>A0A1G2D7M7_9BACT</name>
<reference evidence="2 3" key="1">
    <citation type="journal article" date="2016" name="Nat. Commun.">
        <title>Thousands of microbial genomes shed light on interconnected biogeochemical processes in an aquifer system.</title>
        <authorList>
            <person name="Anantharaman K."/>
            <person name="Brown C.T."/>
            <person name="Hug L.A."/>
            <person name="Sharon I."/>
            <person name="Castelle C.J."/>
            <person name="Probst A.J."/>
            <person name="Thomas B.C."/>
            <person name="Singh A."/>
            <person name="Wilkins M.J."/>
            <person name="Karaoz U."/>
            <person name="Brodie E.L."/>
            <person name="Williams K.H."/>
            <person name="Hubbard S.S."/>
            <person name="Banfield J.F."/>
        </authorList>
    </citation>
    <scope>NUCLEOTIDE SEQUENCE [LARGE SCALE GENOMIC DNA]</scope>
</reference>
<accession>A0A1G2D7M7</accession>